<reference evidence="1 2" key="1">
    <citation type="journal article" date="2014" name="Int. J. Syst. Evol. Microbiol.">
        <title>Nitrososphaera viennensis gen. nov., sp. nov., an aerobic and mesophilic, ammonia-oxidizing archaeon from soil and a member of the archaeal phylum Thaumarchaeota.</title>
        <authorList>
            <person name="Stieglmeier M."/>
            <person name="Klingl A."/>
            <person name="Alves R.J."/>
            <person name="Rittmann S.K."/>
            <person name="Melcher M."/>
            <person name="Leisch N."/>
            <person name="Schleper C."/>
        </authorList>
    </citation>
    <scope>NUCLEOTIDE SEQUENCE [LARGE SCALE GENOMIC DNA]</scope>
    <source>
        <strain evidence="1">EN76</strain>
    </source>
</reference>
<evidence type="ECO:0000313" key="1">
    <source>
        <dbReference type="EMBL" id="AIC16312.1"/>
    </source>
</evidence>
<dbReference type="HOGENOM" id="CLU_2044521_0_0_2"/>
<sequence length="124" mass="13516">MAGADSKSSNLLMEIITNSLFTPRQVSIISKRLQGRGRPPNMTSGAYYRQVKQCRDKAIAVLYSAILLQSSGALQPEALSAMARLADQLGVIFASEGSSDVFDQARMEDVMSVMDTLVKRVCKL</sequence>
<accession>A0A060HT38</accession>
<proteinExistence type="predicted"/>
<dbReference type="Proteomes" id="UP000027093">
    <property type="component" value="Chromosome"/>
</dbReference>
<dbReference type="KEGG" id="nvn:NVIE_020520"/>
<name>A0A060HT38_9ARCH</name>
<protein>
    <submittedName>
        <fullName evidence="1">Uncharacterized protein</fullName>
    </submittedName>
</protein>
<organism evidence="1 2">
    <name type="scientific">Nitrososphaera viennensis EN76</name>
    <dbReference type="NCBI Taxonomy" id="926571"/>
    <lineage>
        <taxon>Archaea</taxon>
        <taxon>Nitrososphaerota</taxon>
        <taxon>Nitrososphaeria</taxon>
        <taxon>Nitrososphaerales</taxon>
        <taxon>Nitrososphaeraceae</taxon>
        <taxon>Nitrososphaera</taxon>
    </lineage>
</organism>
<keyword evidence="2" id="KW-1185">Reference proteome</keyword>
<evidence type="ECO:0000313" key="2">
    <source>
        <dbReference type="Proteomes" id="UP000027093"/>
    </source>
</evidence>
<dbReference type="STRING" id="926571.NVIE_020520"/>
<dbReference type="AlphaFoldDB" id="A0A060HT38"/>
<dbReference type="EMBL" id="CP007536">
    <property type="protein sequence ID" value="AIC16312.1"/>
    <property type="molecule type" value="Genomic_DNA"/>
</dbReference>
<gene>
    <name evidence="1" type="ORF">NVIE_020520</name>
</gene>